<protein>
    <submittedName>
        <fullName evidence="1">Uncharacterized protein</fullName>
    </submittedName>
</protein>
<reference evidence="1" key="1">
    <citation type="submission" date="2023-03" db="EMBL/GenBank/DDBJ databases">
        <title>Massive genome expansion in bonnet fungi (Mycena s.s.) driven by repeated elements and novel gene families across ecological guilds.</title>
        <authorList>
            <consortium name="Lawrence Berkeley National Laboratory"/>
            <person name="Harder C.B."/>
            <person name="Miyauchi S."/>
            <person name="Viragh M."/>
            <person name="Kuo A."/>
            <person name="Thoen E."/>
            <person name="Andreopoulos B."/>
            <person name="Lu D."/>
            <person name="Skrede I."/>
            <person name="Drula E."/>
            <person name="Henrissat B."/>
            <person name="Morin E."/>
            <person name="Kohler A."/>
            <person name="Barry K."/>
            <person name="LaButti K."/>
            <person name="Morin E."/>
            <person name="Salamov A."/>
            <person name="Lipzen A."/>
            <person name="Mereny Z."/>
            <person name="Hegedus B."/>
            <person name="Baldrian P."/>
            <person name="Stursova M."/>
            <person name="Weitz H."/>
            <person name="Taylor A."/>
            <person name="Grigoriev I.V."/>
            <person name="Nagy L.G."/>
            <person name="Martin F."/>
            <person name="Kauserud H."/>
        </authorList>
    </citation>
    <scope>NUCLEOTIDE SEQUENCE</scope>
    <source>
        <strain evidence="1">CBHHK188m</strain>
    </source>
</reference>
<dbReference type="Proteomes" id="UP001215280">
    <property type="component" value="Unassembled WGS sequence"/>
</dbReference>
<keyword evidence="2" id="KW-1185">Reference proteome</keyword>
<accession>A0AAD7HV09</accession>
<organism evidence="1 2">
    <name type="scientific">Mycena maculata</name>
    <dbReference type="NCBI Taxonomy" id="230809"/>
    <lineage>
        <taxon>Eukaryota</taxon>
        <taxon>Fungi</taxon>
        <taxon>Dikarya</taxon>
        <taxon>Basidiomycota</taxon>
        <taxon>Agaricomycotina</taxon>
        <taxon>Agaricomycetes</taxon>
        <taxon>Agaricomycetidae</taxon>
        <taxon>Agaricales</taxon>
        <taxon>Marasmiineae</taxon>
        <taxon>Mycenaceae</taxon>
        <taxon>Mycena</taxon>
    </lineage>
</organism>
<evidence type="ECO:0000313" key="2">
    <source>
        <dbReference type="Proteomes" id="UP001215280"/>
    </source>
</evidence>
<sequence length="201" mass="22468">MCLGPVNQTEWNQAENRAVVYYEKETAACIRHTGNEEVDKLNRPKKGRLYPQAQAPRMAVPPIYRREIRSSGSGDKAHGDRCRTYSPMIAVEGLQVYRQLDFRRLETVWNVLRFVTLYPRLVSPQKDCQAPVQPGLTAVSVCDAGADQRIDPCQPPVTLVIIAAFWELRCGSVARGAEGIREGGGRDVPLGWVETNCPTRT</sequence>
<gene>
    <name evidence="1" type="ORF">DFH07DRAFT_782105</name>
</gene>
<dbReference type="AlphaFoldDB" id="A0AAD7HV09"/>
<comment type="caution">
    <text evidence="1">The sequence shown here is derived from an EMBL/GenBank/DDBJ whole genome shotgun (WGS) entry which is preliminary data.</text>
</comment>
<name>A0AAD7HV09_9AGAR</name>
<evidence type="ECO:0000313" key="1">
    <source>
        <dbReference type="EMBL" id="KAJ7728811.1"/>
    </source>
</evidence>
<proteinExistence type="predicted"/>
<dbReference type="EMBL" id="JARJLG010000202">
    <property type="protein sequence ID" value="KAJ7728811.1"/>
    <property type="molecule type" value="Genomic_DNA"/>
</dbReference>